<dbReference type="InterPro" id="IPR026838">
    <property type="entry name" value="YheC/D"/>
</dbReference>
<accession>A0ABW0KHB4</accession>
<dbReference type="EMBL" id="JBHSMJ010000040">
    <property type="protein sequence ID" value="MFC5451972.1"/>
    <property type="molecule type" value="Genomic_DNA"/>
</dbReference>
<keyword evidence="2" id="KW-1185">Reference proteome</keyword>
<name>A0ABW0KHB4_9BACL</name>
<organism evidence="1 2">
    <name type="scientific">Paenibacillus aestuarii</name>
    <dbReference type="NCBI Taxonomy" id="516965"/>
    <lineage>
        <taxon>Bacteria</taxon>
        <taxon>Bacillati</taxon>
        <taxon>Bacillota</taxon>
        <taxon>Bacilli</taxon>
        <taxon>Bacillales</taxon>
        <taxon>Paenibacillaceae</taxon>
        <taxon>Paenibacillus</taxon>
    </lineage>
</organism>
<dbReference type="Proteomes" id="UP001596044">
    <property type="component" value="Unassembled WGS sequence"/>
</dbReference>
<proteinExistence type="predicted"/>
<gene>
    <name evidence="1" type="ORF">ACFPOG_27590</name>
</gene>
<protein>
    <submittedName>
        <fullName evidence="1">YheC/YheD family protein</fullName>
    </submittedName>
</protein>
<dbReference type="Pfam" id="PF14398">
    <property type="entry name" value="ATPgrasp_YheCD"/>
    <property type="match status" value="1"/>
</dbReference>
<dbReference type="Gene3D" id="3.30.470.20">
    <property type="entry name" value="ATP-grasp fold, B domain"/>
    <property type="match status" value="1"/>
</dbReference>
<reference evidence="2" key="1">
    <citation type="journal article" date="2019" name="Int. J. Syst. Evol. Microbiol.">
        <title>The Global Catalogue of Microorganisms (GCM) 10K type strain sequencing project: providing services to taxonomists for standard genome sequencing and annotation.</title>
        <authorList>
            <consortium name="The Broad Institute Genomics Platform"/>
            <consortium name="The Broad Institute Genome Sequencing Center for Infectious Disease"/>
            <person name="Wu L."/>
            <person name="Ma J."/>
        </authorList>
    </citation>
    <scope>NUCLEOTIDE SEQUENCE [LARGE SCALE GENOMIC DNA]</scope>
    <source>
        <strain evidence="2">KACC 11904</strain>
    </source>
</reference>
<evidence type="ECO:0000313" key="2">
    <source>
        <dbReference type="Proteomes" id="UP001596044"/>
    </source>
</evidence>
<comment type="caution">
    <text evidence="1">The sequence shown here is derived from an EMBL/GenBank/DDBJ whole genome shotgun (WGS) entry which is preliminary data.</text>
</comment>
<evidence type="ECO:0000313" key="1">
    <source>
        <dbReference type="EMBL" id="MFC5451972.1"/>
    </source>
</evidence>
<dbReference type="RefSeq" id="WP_270879828.1">
    <property type="nucleotide sequence ID" value="NZ_JAQFVF010000027.1"/>
</dbReference>
<dbReference type="SUPFAM" id="SSF56059">
    <property type="entry name" value="Glutathione synthetase ATP-binding domain-like"/>
    <property type="match status" value="1"/>
</dbReference>
<sequence length="376" mass="43095">MQRNRAWPLLGIMVTELHGKLPFANASFYERLIILGQQENLDVFVFSPNRIDWQQHTVTGHTYIPKRQEWVTRIYPLPQLIYDRSFFSSKVSYRMYREHVSRLRERPDIRFLGYGLGSKLEVHRMLQRDGALSPYLPETRMLNSEHDLRSWLNQHQDVFLKPQGGSQGKGALHLHREVSPDQGELFTVHGRSARNLPVHCQFKQFEACWQWLRSFIGSRPYLMQQYLSLLSREGTVYDVRSLVQKNERGLWATTGMAVRTGMPGSVTSNLHGGGSAEEVSSFLERQFGAAKAAELIAALTELSSRIPPLLEKYHGRLAELGIDIGIDIQGSIWILEVNSKPGRTIFARMRNEEARQQAIANPIRYAGFLLHKKLGS</sequence>